<dbReference type="Proteomes" id="UP000265703">
    <property type="component" value="Unassembled WGS sequence"/>
</dbReference>
<comment type="caution">
    <text evidence="1">The sequence shown here is derived from an EMBL/GenBank/DDBJ whole genome shotgun (WGS) entry which is preliminary data.</text>
</comment>
<evidence type="ECO:0000313" key="2">
    <source>
        <dbReference type="Proteomes" id="UP000265703"/>
    </source>
</evidence>
<dbReference type="OrthoDB" id="2416422at2759"/>
<reference evidence="1 2" key="1">
    <citation type="submission" date="2018-06" db="EMBL/GenBank/DDBJ databases">
        <title>Comparative genomics reveals the genomic features of Rhizophagus irregularis, R. cerebriforme, R. diaphanum and Gigaspora rosea, and their symbiotic lifestyle signature.</title>
        <authorList>
            <person name="Morin E."/>
            <person name="San Clemente H."/>
            <person name="Chen E.C.H."/>
            <person name="De La Providencia I."/>
            <person name="Hainaut M."/>
            <person name="Kuo A."/>
            <person name="Kohler A."/>
            <person name="Murat C."/>
            <person name="Tang N."/>
            <person name="Roy S."/>
            <person name="Loubradou J."/>
            <person name="Henrissat B."/>
            <person name="Grigoriev I.V."/>
            <person name="Corradi N."/>
            <person name="Roux C."/>
            <person name="Martin F.M."/>
        </authorList>
    </citation>
    <scope>NUCLEOTIDE SEQUENCE [LARGE SCALE GENOMIC DNA]</scope>
    <source>
        <strain evidence="1 2">DAOM 227022</strain>
    </source>
</reference>
<proteinExistence type="predicted"/>
<dbReference type="AlphaFoldDB" id="A0A397S2Q8"/>
<evidence type="ECO:0000313" key="1">
    <source>
        <dbReference type="EMBL" id="RIA79772.1"/>
    </source>
</evidence>
<keyword evidence="2" id="KW-1185">Reference proteome</keyword>
<organism evidence="1 2">
    <name type="scientific">Glomus cerebriforme</name>
    <dbReference type="NCBI Taxonomy" id="658196"/>
    <lineage>
        <taxon>Eukaryota</taxon>
        <taxon>Fungi</taxon>
        <taxon>Fungi incertae sedis</taxon>
        <taxon>Mucoromycota</taxon>
        <taxon>Glomeromycotina</taxon>
        <taxon>Glomeromycetes</taxon>
        <taxon>Glomerales</taxon>
        <taxon>Glomeraceae</taxon>
        <taxon>Glomus</taxon>
    </lineage>
</organism>
<evidence type="ECO:0008006" key="3">
    <source>
        <dbReference type="Google" id="ProtNLM"/>
    </source>
</evidence>
<dbReference type="EMBL" id="QKYT01001151">
    <property type="protein sequence ID" value="RIA79772.1"/>
    <property type="molecule type" value="Genomic_DNA"/>
</dbReference>
<accession>A0A397S2Q8</accession>
<name>A0A397S2Q8_9GLOM</name>
<protein>
    <recommendedName>
        <fullName evidence="3">DUF659 domain-containing protein</fullName>
    </recommendedName>
</protein>
<sequence>MKEVIEKVGPERISTIVSDNAANIKKAKEIITKEYPKIKIFDMYYIIQVIEAFYHIYCLESFHRPTDVPVFALREQAN</sequence>
<gene>
    <name evidence="1" type="ORF">C1645_839945</name>
</gene>